<gene>
    <name evidence="15 19" type="primary">E1</name>
</gene>
<evidence type="ECO:0000256" key="14">
    <source>
        <dbReference type="ARBA" id="ARBA00093297"/>
    </source>
</evidence>
<evidence type="ECO:0000256" key="1">
    <source>
        <dbReference type="ARBA" id="ARBA00004147"/>
    </source>
</evidence>
<sequence>MSTPGTDPMEGYSGGVFVVSEAECELEDDEELEELEDLFDADLSDVSDLIDNDPVTQGDSLSLFVTQEQKETETNLNLLKRKYIQSPAKDDLSPRLANLNLTPRGERARKRLFLEQDSGIENTCQDETQNTLESTSQVQRNDNEMAPAPSRVAQDNFLNDLHKARNNRVLLLAKFKEAYSCSFTDLTRMFKSDKTCNSDWVVLCCGVRECVFEAAKEKLKQHCEFMHLSLVVVETGPVLLMLLRFTNAKCRDTLVKLLNNILVARQEQLLAEPPNVRSVPAALFWYKRAMANTSFVYGDSPEWITKQTVVSEQLQDAFDLSKMVQWAYDNKFCDESEIAFEYAKLAFTDPNAQAWTRHNNQAKYVRDCCIMVRHYRRAEMNAMSIDQWIHKCVGEIEGEGDWKEILRFLRYQGVNIINFLSSLKNFFKSVPKKNCIVFYGNSNTGKSLFCMSMLKVLKGRVINFLNHKSHFWLQPLAEAKIALLDDATYTCWQYIDTYMRNALDGNPMSIDCKHKAPLQIRCPPLMITTNYNIFNTDEFRHLQTRVTMFTFNLDFPVGENNNLEFNLTELNWKSFFTRFWHQLDFPDPAEEDGEAHSSFRCSTSQTA</sequence>
<organism evidence="19 20">
    <name type="scientific">Tree shrew papillomavirus 1</name>
    <dbReference type="NCBI Taxonomy" id="2562515"/>
    <lineage>
        <taxon>Viruses</taxon>
        <taxon>Monodnaviria</taxon>
        <taxon>Shotokuvirae</taxon>
        <taxon>Cossaviricota</taxon>
        <taxon>Papovaviricetes</taxon>
        <taxon>Zurhausenvirales</taxon>
        <taxon>Papillomaviridae</taxon>
    </lineage>
</organism>
<accession>A0AAE5YJ55</accession>
<dbReference type="Pfam" id="PF00524">
    <property type="entry name" value="PPV_E1_N"/>
    <property type="match status" value="1"/>
</dbReference>
<dbReference type="Gene3D" id="3.40.1310.10">
    <property type="match status" value="1"/>
</dbReference>
<dbReference type="EC" id="5.6.2.4" evidence="15 16"/>
<keyword evidence="3 15" id="KW-0597">Phosphoprotein</keyword>
<evidence type="ECO:0000256" key="9">
    <source>
        <dbReference type="ARBA" id="ARBA00022840"/>
    </source>
</evidence>
<dbReference type="GO" id="GO:0006260">
    <property type="term" value="P:DNA replication"/>
    <property type="evidence" value="ECO:0007669"/>
    <property type="project" value="UniProtKB-UniRule"/>
</dbReference>
<feature type="region of interest" description="Disordered" evidence="17">
    <location>
        <begin position="124"/>
        <end position="143"/>
    </location>
</feature>
<dbReference type="Gene3D" id="1.10.10.510">
    <property type="entry name" value="Zinc finger, large T-antigen D1 domain"/>
    <property type="match status" value="1"/>
</dbReference>
<reference evidence="19" key="1">
    <citation type="journal article" date="2019" name="Virol. J.">
        <title>Detection and genome characterization of two novel papillomaviruses and a novel polyomavirus in tree shrew (Tupaia belangeri chinensis) in China.</title>
        <authorList>
            <person name="Liu P."/>
            <person name="Qiu Y."/>
            <person name="Xing C."/>
            <person name="Zhou J.H."/>
            <person name="Yang W.H."/>
            <person name="Wang Q."/>
            <person name="Li J.Y."/>
            <person name="Han X."/>
            <person name="Zhang Y.Z."/>
            <person name="Ge X.Y."/>
        </authorList>
    </citation>
    <scope>NUCLEOTIDE SEQUENCE</scope>
</reference>
<keyword evidence="6 15" id="KW-0547">Nucleotide-binding</keyword>
<keyword evidence="2 15" id="KW-0244">Early protein</keyword>
<dbReference type="EMBL" id="MK443496">
    <property type="protein sequence ID" value="QBR53185.1"/>
    <property type="molecule type" value="Genomic_DNA"/>
</dbReference>
<dbReference type="InterPro" id="IPR027417">
    <property type="entry name" value="P-loop_NTPase"/>
</dbReference>
<keyword evidence="4 15" id="KW-1048">Host nucleus</keyword>
<proteinExistence type="inferred from homology"/>
<comment type="catalytic activity">
    <reaction evidence="13 15 16">
        <text>ATP + H2O = ADP + phosphate + H(+)</text>
        <dbReference type="Rhea" id="RHEA:13065"/>
        <dbReference type="ChEBI" id="CHEBI:15377"/>
        <dbReference type="ChEBI" id="CHEBI:15378"/>
        <dbReference type="ChEBI" id="CHEBI:30616"/>
        <dbReference type="ChEBI" id="CHEBI:43474"/>
        <dbReference type="ChEBI" id="CHEBI:456216"/>
        <dbReference type="EC" id="5.6.2.4"/>
    </reaction>
</comment>
<reference evidence="19" key="2">
    <citation type="submission" date="2019-01" db="EMBL/GenBank/DDBJ databases">
        <authorList>
            <person name="Ping L."/>
            <person name="Ye Q."/>
            <person name="Cheng X."/>
            <person name="Ji-Hua Z."/>
            <person name="Wei-Hong Y."/>
            <person name="Qiong W."/>
            <person name="Jin-Yan L."/>
            <person name="Xi H."/>
            <person name="Yun-Zhi Z."/>
            <person name="Xing-Yi G."/>
        </authorList>
    </citation>
    <scope>NUCLEOTIDE SEQUENCE</scope>
</reference>
<dbReference type="Pfam" id="PF00519">
    <property type="entry name" value="PPV_E1_C"/>
    <property type="match status" value="1"/>
</dbReference>
<dbReference type="InterPro" id="IPR016393">
    <property type="entry name" value="Rep_E1_papillomaV"/>
</dbReference>
<dbReference type="Pfam" id="PF20450">
    <property type="entry name" value="PPV_E1_DBD"/>
    <property type="match status" value="1"/>
</dbReference>
<dbReference type="InterPro" id="IPR037102">
    <property type="entry name" value="Znf_lg_T-Ag_D1_dom_sf"/>
</dbReference>
<dbReference type="PROSITE" id="PS51206">
    <property type="entry name" value="SF3_HELICASE_1"/>
    <property type="match status" value="1"/>
</dbReference>
<dbReference type="Gene3D" id="3.40.50.300">
    <property type="entry name" value="P-loop containing nucleotide triphosphate hydrolases"/>
    <property type="match status" value="1"/>
</dbReference>
<evidence type="ECO:0000256" key="4">
    <source>
        <dbReference type="ARBA" id="ARBA00022562"/>
    </source>
</evidence>
<comment type="subunit">
    <text evidence="15">Can form hexamers. Interacts with E2 protein; this interaction increases E1 DNA binding specificity. Interacts with host DNA polymerase subunit POLA2. Interacts with host single stranded DNA-binding protein RPA1. Interacts with host TOP1; this interaction stimulates the enzymatic activity of TOP1.</text>
</comment>
<evidence type="ECO:0000256" key="2">
    <source>
        <dbReference type="ARBA" id="ARBA00022518"/>
    </source>
</evidence>
<dbReference type="GO" id="GO:0042025">
    <property type="term" value="C:host cell nucleus"/>
    <property type="evidence" value="ECO:0007669"/>
    <property type="project" value="UniProtKB-SubCell"/>
</dbReference>
<comment type="subcellular location">
    <subcellularLocation>
        <location evidence="1 15">Host nucleus</location>
    </subcellularLocation>
</comment>
<dbReference type="GO" id="GO:0043138">
    <property type="term" value="F:3'-5' DNA helicase activity"/>
    <property type="evidence" value="ECO:0007669"/>
    <property type="project" value="UniProtKB-UniRule"/>
</dbReference>
<feature type="compositionally biased region" description="Polar residues" evidence="17">
    <location>
        <begin position="124"/>
        <end position="140"/>
    </location>
</feature>
<dbReference type="SUPFAM" id="SSF55464">
    <property type="entry name" value="Origin of replication-binding domain, RBD-like"/>
    <property type="match status" value="1"/>
</dbReference>
<dbReference type="GO" id="GO:0005524">
    <property type="term" value="F:ATP binding"/>
    <property type="evidence" value="ECO:0007669"/>
    <property type="project" value="UniProtKB-UniRule"/>
</dbReference>
<comment type="function">
    <text evidence="14 15">ATP-dependent DNA 3'-5' helicase required for initiation of viral DNA replication. It forms a complex with the viral E2 protein. The E1-E2 complex binds to the replication origin which contains binding sites for both proteins. During the initial step, a dimer of E1 interacts with a dimer of protein E2 leading to a complex that binds the viral origin of replication with high specificity. Then, a second dimer of E1 displaces the E2 dimer in an ATP-dependent manner to form the E1 tetramer. Following this, two E1 monomers are added to each half of the site, which results in the formation of two E1 trimers on the viral ori. Subsequently, two hexamers will be created. The double hexamer acts as a bi-directional helicase machinery and unwinds the viral DNA and then recruits the host DNA polymerase to start replication.</text>
</comment>
<feature type="modified residue" description="Phosphoserine; by host" evidence="15">
    <location>
        <position position="93"/>
    </location>
</feature>
<dbReference type="GO" id="GO:0003677">
    <property type="term" value="F:DNA binding"/>
    <property type="evidence" value="ECO:0007669"/>
    <property type="project" value="UniProtKB-UniRule"/>
</dbReference>
<dbReference type="InterPro" id="IPR014015">
    <property type="entry name" value="Helicase_SF3_DNA-vir"/>
</dbReference>
<dbReference type="Proteomes" id="UP001236203">
    <property type="component" value="Segment"/>
</dbReference>
<dbReference type="PIRSF" id="PIRSF003383">
    <property type="entry name" value="Rep_E1_papillomaV"/>
    <property type="match status" value="1"/>
</dbReference>
<evidence type="ECO:0000256" key="16">
    <source>
        <dbReference type="PIRNR" id="PIRNR003383"/>
    </source>
</evidence>
<evidence type="ECO:0000256" key="10">
    <source>
        <dbReference type="ARBA" id="ARBA00023125"/>
    </source>
</evidence>
<evidence type="ECO:0000313" key="20">
    <source>
        <dbReference type="Proteomes" id="UP001236203"/>
    </source>
</evidence>
<comment type="similarity">
    <text evidence="15 16">Belongs to the papillomaviridae E1 protein family.</text>
</comment>
<feature type="domain" description="SF3 helicase" evidence="18">
    <location>
        <begin position="414"/>
        <end position="564"/>
    </location>
</feature>
<dbReference type="GO" id="GO:0016817">
    <property type="term" value="F:hydrolase activity, acting on acid anhydrides"/>
    <property type="evidence" value="ECO:0007669"/>
    <property type="project" value="InterPro"/>
</dbReference>
<evidence type="ECO:0000256" key="5">
    <source>
        <dbReference type="ARBA" id="ARBA00022705"/>
    </source>
</evidence>
<evidence type="ECO:0000256" key="11">
    <source>
        <dbReference type="ARBA" id="ARBA00023235"/>
    </source>
</evidence>
<evidence type="ECO:0000256" key="3">
    <source>
        <dbReference type="ARBA" id="ARBA00022553"/>
    </source>
</evidence>
<keyword evidence="7 15" id="KW-0378">Hydrolase</keyword>
<evidence type="ECO:0000259" key="18">
    <source>
        <dbReference type="PROSITE" id="PS51206"/>
    </source>
</evidence>
<evidence type="ECO:0000256" key="15">
    <source>
        <dbReference type="HAMAP-Rule" id="MF_04000"/>
    </source>
</evidence>
<evidence type="ECO:0000256" key="12">
    <source>
        <dbReference type="ARBA" id="ARBA00034617"/>
    </source>
</evidence>
<keyword evidence="8 15" id="KW-0347">Helicase</keyword>
<evidence type="ECO:0000256" key="17">
    <source>
        <dbReference type="SAM" id="MobiDB-lite"/>
    </source>
</evidence>
<comment type="catalytic activity">
    <reaction evidence="12 15">
        <text>Couples ATP hydrolysis with the unwinding of duplex DNA by translocating in the 3'-5' direction.</text>
        <dbReference type="EC" id="5.6.2.4"/>
    </reaction>
</comment>
<comment type="PTM">
    <text evidence="15">Phosphorylated.</text>
</comment>
<evidence type="ECO:0000256" key="8">
    <source>
        <dbReference type="ARBA" id="ARBA00022806"/>
    </source>
</evidence>
<comment type="function">
    <text evidence="16">ATP-dependent DNA helicase required for initiation of viral DNA replication. It forms a complex with the viral E2 protein. The E1-E2 complex binds to the replication origin which contains binding sites for both proteins.</text>
</comment>
<feature type="modified residue" description="Phosphoserine; by host" evidence="15">
    <location>
        <position position="86"/>
    </location>
</feature>
<keyword evidence="11 15" id="KW-0413">Isomerase</keyword>
<dbReference type="InterPro" id="IPR046832">
    <property type="entry name" value="PPV_E1_DBD"/>
</dbReference>
<keyword evidence="9 15" id="KW-0067">ATP-binding</keyword>
<feature type="short sequence motif" description="Nuclear localization signal" evidence="15">
    <location>
        <begin position="80"/>
        <end position="82"/>
    </location>
</feature>
<evidence type="ECO:0000256" key="7">
    <source>
        <dbReference type="ARBA" id="ARBA00022801"/>
    </source>
</evidence>
<evidence type="ECO:0000313" key="19">
    <source>
        <dbReference type="EMBL" id="QBR53185.1"/>
    </source>
</evidence>
<protein>
    <recommendedName>
        <fullName evidence="15 16">Replication protein E1</fullName>
        <ecNumber evidence="15 16">5.6.2.4</ecNumber>
    </recommendedName>
    <alternativeName>
        <fullName evidence="15">ATP-dependent helicase E1</fullName>
    </alternativeName>
    <alternativeName>
        <fullName evidence="15">DNA 3'-5' helicase E1</fullName>
    </alternativeName>
</protein>
<dbReference type="SUPFAM" id="SSF52540">
    <property type="entry name" value="P-loop containing nucleoside triphosphate hydrolases"/>
    <property type="match status" value="1"/>
</dbReference>
<keyword evidence="10 15" id="KW-0238">DNA-binding</keyword>
<dbReference type="InterPro" id="IPR014000">
    <property type="entry name" value="PPV_DNA_helicase_E1_N"/>
</dbReference>
<dbReference type="HAMAP" id="MF_04000">
    <property type="entry name" value="PPV_E1"/>
    <property type="match status" value="1"/>
</dbReference>
<dbReference type="InterPro" id="IPR046935">
    <property type="entry name" value="PPV_E1_DBD_sf"/>
</dbReference>
<keyword evidence="5 15" id="KW-0235">DNA replication</keyword>
<dbReference type="InterPro" id="IPR001177">
    <property type="entry name" value="PPV_DNA_helicase_E1_C"/>
</dbReference>
<feature type="short sequence motif" description="Nuclear export signal" evidence="15">
    <location>
        <begin position="92"/>
        <end position="101"/>
    </location>
</feature>
<name>A0AAE5YJ55_9PAPI</name>
<feature type="binding site" evidence="15">
    <location>
        <begin position="440"/>
        <end position="447"/>
    </location>
    <ligand>
        <name>ATP</name>
        <dbReference type="ChEBI" id="CHEBI:30616"/>
    </ligand>
</feature>
<comment type="caution">
    <text evidence="15">Lacks conserved residue(s) required for the propagation of feature annotation.</text>
</comment>
<evidence type="ECO:0000256" key="6">
    <source>
        <dbReference type="ARBA" id="ARBA00022741"/>
    </source>
</evidence>
<evidence type="ECO:0000256" key="13">
    <source>
        <dbReference type="ARBA" id="ARBA00048988"/>
    </source>
</evidence>